<keyword evidence="2" id="KW-0547">Nucleotide-binding</keyword>
<reference evidence="5" key="1">
    <citation type="submission" date="2018-05" db="EMBL/GenBank/DDBJ databases">
        <authorList>
            <person name="Lanie J.A."/>
            <person name="Ng W.-L."/>
            <person name="Kazmierczak K.M."/>
            <person name="Andrzejewski T.M."/>
            <person name="Davidsen T.M."/>
            <person name="Wayne K.J."/>
            <person name="Tettelin H."/>
            <person name="Glass J.I."/>
            <person name="Rusch D."/>
            <person name="Podicherti R."/>
            <person name="Tsui H.-C.T."/>
            <person name="Winkler M.E."/>
        </authorList>
    </citation>
    <scope>NUCLEOTIDE SEQUENCE</scope>
</reference>
<feature type="non-terminal residue" evidence="5">
    <location>
        <position position="243"/>
    </location>
</feature>
<protein>
    <recommendedName>
        <fullName evidence="4">tRNA synthetases class I catalytic domain-containing protein</fullName>
    </recommendedName>
</protein>
<dbReference type="Gene3D" id="3.40.50.620">
    <property type="entry name" value="HUPs"/>
    <property type="match status" value="1"/>
</dbReference>
<dbReference type="AlphaFoldDB" id="A0A382FBQ1"/>
<sequence length="243" mass="27507">MARLRLYNSLNNKKEEFLPIDPNHIRVYTCGPTVYNYAHIGNARPPIVSDILVRLLRYLYPRVTYVSNITDIDDKIINAAIEQDIPISELTKKYEKIYNDNLIELGVSPPDIQPRATDHIAEMIKQVEALIDNGHAYEADGHVLYSVNTFSNYGSLSGRDKEEQIAGSRVEVAPYKNDPADFILWKPSNEDQPGWSSPWGFGRPGWHLECSAMSEKTLGVPFDIHSGGQDLIFPHHENELAQC</sequence>
<dbReference type="GO" id="GO:0005829">
    <property type="term" value="C:cytosol"/>
    <property type="evidence" value="ECO:0007669"/>
    <property type="project" value="TreeGrafter"/>
</dbReference>
<gene>
    <name evidence="5" type="ORF">METZ01_LOCUS212588</name>
</gene>
<feature type="domain" description="tRNA synthetases class I catalytic" evidence="4">
    <location>
        <begin position="18"/>
        <end position="242"/>
    </location>
</feature>
<organism evidence="5">
    <name type="scientific">marine metagenome</name>
    <dbReference type="NCBI Taxonomy" id="408172"/>
    <lineage>
        <taxon>unclassified sequences</taxon>
        <taxon>metagenomes</taxon>
        <taxon>ecological metagenomes</taxon>
    </lineage>
</organism>
<evidence type="ECO:0000313" key="5">
    <source>
        <dbReference type="EMBL" id="SVB59734.1"/>
    </source>
</evidence>
<evidence type="ECO:0000256" key="3">
    <source>
        <dbReference type="ARBA" id="ARBA00022840"/>
    </source>
</evidence>
<dbReference type="GO" id="GO:0004817">
    <property type="term" value="F:cysteine-tRNA ligase activity"/>
    <property type="evidence" value="ECO:0007669"/>
    <property type="project" value="TreeGrafter"/>
</dbReference>
<keyword evidence="1" id="KW-0436">Ligase</keyword>
<dbReference type="GO" id="GO:0006423">
    <property type="term" value="P:cysteinyl-tRNA aminoacylation"/>
    <property type="evidence" value="ECO:0007669"/>
    <property type="project" value="TreeGrafter"/>
</dbReference>
<dbReference type="PANTHER" id="PTHR10890:SF3">
    <property type="entry name" value="CYSTEINE--TRNA LIGASE, CYTOPLASMIC"/>
    <property type="match status" value="1"/>
</dbReference>
<evidence type="ECO:0000256" key="2">
    <source>
        <dbReference type="ARBA" id="ARBA00022741"/>
    </source>
</evidence>
<keyword evidence="3" id="KW-0067">ATP-binding</keyword>
<dbReference type="InterPro" id="IPR014729">
    <property type="entry name" value="Rossmann-like_a/b/a_fold"/>
</dbReference>
<dbReference type="PANTHER" id="PTHR10890">
    <property type="entry name" value="CYSTEINYL-TRNA SYNTHETASE"/>
    <property type="match status" value="1"/>
</dbReference>
<dbReference type="SUPFAM" id="SSF52374">
    <property type="entry name" value="Nucleotidylyl transferase"/>
    <property type="match status" value="1"/>
</dbReference>
<dbReference type="InterPro" id="IPR024909">
    <property type="entry name" value="Cys-tRNA/MSH_ligase"/>
</dbReference>
<accession>A0A382FBQ1</accession>
<dbReference type="InterPro" id="IPR032678">
    <property type="entry name" value="tRNA-synt_1_cat_dom"/>
</dbReference>
<evidence type="ECO:0000256" key="1">
    <source>
        <dbReference type="ARBA" id="ARBA00022598"/>
    </source>
</evidence>
<dbReference type="EMBL" id="UINC01048773">
    <property type="protein sequence ID" value="SVB59734.1"/>
    <property type="molecule type" value="Genomic_DNA"/>
</dbReference>
<dbReference type="GO" id="GO:0005524">
    <property type="term" value="F:ATP binding"/>
    <property type="evidence" value="ECO:0007669"/>
    <property type="project" value="UniProtKB-KW"/>
</dbReference>
<dbReference type="PRINTS" id="PR00983">
    <property type="entry name" value="TRNASYNTHCYS"/>
</dbReference>
<dbReference type="Pfam" id="PF01406">
    <property type="entry name" value="tRNA-synt_1e"/>
    <property type="match status" value="1"/>
</dbReference>
<proteinExistence type="predicted"/>
<evidence type="ECO:0000259" key="4">
    <source>
        <dbReference type="Pfam" id="PF01406"/>
    </source>
</evidence>
<name>A0A382FBQ1_9ZZZZ</name>